<proteinExistence type="predicted"/>
<dbReference type="AlphaFoldDB" id="A0A913Z3Y2"/>
<keyword evidence="2" id="KW-0677">Repeat</keyword>
<keyword evidence="7" id="KW-1185">Reference proteome</keyword>
<keyword evidence="1" id="KW-0880">Kelch repeat</keyword>
<evidence type="ECO:0000256" key="3">
    <source>
        <dbReference type="ARBA" id="ARBA00037224"/>
    </source>
</evidence>
<accession>A0A913Z3Y2</accession>
<feature type="compositionally biased region" description="Basic and acidic residues" evidence="5">
    <location>
        <begin position="337"/>
        <end position="348"/>
    </location>
</feature>
<dbReference type="InterPro" id="IPR052124">
    <property type="entry name" value="Rab9_kelch_effector"/>
</dbReference>
<evidence type="ECO:0000313" key="6">
    <source>
        <dbReference type="EnsemblMetazoa" id="XP_038046504.1"/>
    </source>
</evidence>
<comment type="function">
    <text evidence="3">Rab9 effector required for endosome to trans-Golgi network (TGN) transport.</text>
</comment>
<dbReference type="Pfam" id="PF24681">
    <property type="entry name" value="Kelch_KLHDC2_KLHL20_DRC7"/>
    <property type="match status" value="1"/>
</dbReference>
<organism evidence="6 7">
    <name type="scientific">Patiria miniata</name>
    <name type="common">Bat star</name>
    <name type="synonym">Asterina miniata</name>
    <dbReference type="NCBI Taxonomy" id="46514"/>
    <lineage>
        <taxon>Eukaryota</taxon>
        <taxon>Metazoa</taxon>
        <taxon>Echinodermata</taxon>
        <taxon>Eleutherozoa</taxon>
        <taxon>Asterozoa</taxon>
        <taxon>Asteroidea</taxon>
        <taxon>Valvatacea</taxon>
        <taxon>Valvatida</taxon>
        <taxon>Asterinidae</taxon>
        <taxon>Patiria</taxon>
    </lineage>
</organism>
<dbReference type="RefSeq" id="XP_038046505.1">
    <property type="nucleotide sequence ID" value="XM_038190577.1"/>
</dbReference>
<evidence type="ECO:0000256" key="4">
    <source>
        <dbReference type="ARBA" id="ARBA00039295"/>
    </source>
</evidence>
<evidence type="ECO:0000256" key="2">
    <source>
        <dbReference type="ARBA" id="ARBA00022737"/>
    </source>
</evidence>
<reference evidence="6" key="1">
    <citation type="submission" date="2022-11" db="UniProtKB">
        <authorList>
            <consortium name="EnsemblMetazoa"/>
        </authorList>
    </citation>
    <scope>IDENTIFICATION</scope>
</reference>
<dbReference type="InterPro" id="IPR015915">
    <property type="entry name" value="Kelch-typ_b-propeller"/>
</dbReference>
<dbReference type="GeneID" id="119720746"/>
<dbReference type="Proteomes" id="UP000887568">
    <property type="component" value="Unplaced"/>
</dbReference>
<evidence type="ECO:0000313" key="7">
    <source>
        <dbReference type="Proteomes" id="UP000887568"/>
    </source>
</evidence>
<dbReference type="EnsemblMetazoa" id="XM_038190577.1">
    <property type="protein sequence ID" value="XP_038046505.1"/>
    <property type="gene ID" value="LOC119720746"/>
</dbReference>
<name>A0A913Z3Y2_PATMI</name>
<dbReference type="Gene3D" id="2.120.10.80">
    <property type="entry name" value="Kelch-type beta propeller"/>
    <property type="match status" value="2"/>
</dbReference>
<dbReference type="SUPFAM" id="SSF117281">
    <property type="entry name" value="Kelch motif"/>
    <property type="match status" value="1"/>
</dbReference>
<feature type="compositionally biased region" description="Basic and acidic residues" evidence="5">
    <location>
        <begin position="366"/>
        <end position="377"/>
    </location>
</feature>
<feature type="region of interest" description="Disordered" evidence="5">
    <location>
        <begin position="327"/>
        <end position="385"/>
    </location>
</feature>
<dbReference type="EnsemblMetazoa" id="XM_038190576.1">
    <property type="protein sequence ID" value="XP_038046504.1"/>
    <property type="gene ID" value="LOC119720746"/>
</dbReference>
<dbReference type="OrthoDB" id="10251809at2759"/>
<dbReference type="PANTHER" id="PTHR46647:SF1">
    <property type="entry name" value="RAB9 EFFECTOR PROTEIN WITH KELCH MOTIFS"/>
    <property type="match status" value="1"/>
</dbReference>
<dbReference type="OMA" id="SPRTCHY"/>
<sequence length="445" mass="47106">MELNPILGPGDCPQPGMWYVISSMGQHPSVRVGHTCSYVPGKTPDDKGRLVVIGGADPSGAYAETYQLDLDTYQWTTPDYSGLRPRYEHAMFQPVSQPNKIFVFGGADQGRNMNDLQVLDLDSGKWSTVSVTGTPPSPRTCRNCASLGDKLYVFGGGHQGAEPVSDRQLYAFDAASLAWTCLEVKGKKPSSRHGHVMVAVGTKIYLHGGMSREIFFNDMHEFDTSTLTWKQVRCKGDIPLGCTAHGAVAVGDKIVIFGGMTPNGALDATYVFNTSNSRWQRVKTDGAPPACRLDFAICTAKVFYDCPDEEDQVPAMSEAVQKLDAVLTSRTESSDGSSDKIADREASDSSRTLEGAGTQAQIASGDAKHLEGEDAPDRASPTEGACGAAAGAEIGAALPAEGAVAVAGPAGVSQGNCVVCVVHGGMDTEGLVFDDCLVLRLDNLS</sequence>
<evidence type="ECO:0000256" key="1">
    <source>
        <dbReference type="ARBA" id="ARBA00022441"/>
    </source>
</evidence>
<dbReference type="PANTHER" id="PTHR46647">
    <property type="entry name" value="RAB9 EFFECTOR PROTEIN WITH KELCH MOTIFS"/>
    <property type="match status" value="1"/>
</dbReference>
<dbReference type="RefSeq" id="XP_038046504.1">
    <property type="nucleotide sequence ID" value="XM_038190576.1"/>
</dbReference>
<evidence type="ECO:0000256" key="5">
    <source>
        <dbReference type="SAM" id="MobiDB-lite"/>
    </source>
</evidence>
<protein>
    <recommendedName>
        <fullName evidence="4">Rab9 effector protein with kelch motifs</fullName>
    </recommendedName>
</protein>